<dbReference type="GO" id="GO:0006273">
    <property type="term" value="P:lagging strand elongation"/>
    <property type="evidence" value="ECO:0007669"/>
    <property type="project" value="UniProtKB-ARBA"/>
</dbReference>
<dbReference type="Gene3D" id="2.40.50.430">
    <property type="match status" value="1"/>
</dbReference>
<keyword evidence="13" id="KW-1185">Reference proteome</keyword>
<dbReference type="OrthoDB" id="3763at2759"/>
<keyword evidence="4" id="KW-0808">Transferase</keyword>
<evidence type="ECO:0000256" key="1">
    <source>
        <dbReference type="ARBA" id="ARBA00004123"/>
    </source>
</evidence>
<evidence type="ECO:0000313" key="13">
    <source>
        <dbReference type="Proteomes" id="UP000005220"/>
    </source>
</evidence>
<dbReference type="GO" id="GO:0043625">
    <property type="term" value="C:delta DNA polymerase complex"/>
    <property type="evidence" value="ECO:0007669"/>
    <property type="project" value="EnsemblFungi"/>
</dbReference>
<dbReference type="PANTHER" id="PTHR10416">
    <property type="entry name" value="DNA POLYMERASE DELTA SUBUNIT 2"/>
    <property type="match status" value="1"/>
</dbReference>
<dbReference type="RefSeq" id="XP_003959264.1">
    <property type="nucleotide sequence ID" value="XM_003959215.1"/>
</dbReference>
<dbReference type="eggNOG" id="KOG2732">
    <property type="taxonomic scope" value="Eukaryota"/>
</dbReference>
<dbReference type="FunFam" id="2.40.50.430:FF:000002">
    <property type="entry name" value="DNA polymerase delta subunit"/>
    <property type="match status" value="1"/>
</dbReference>
<protein>
    <recommendedName>
        <fullName evidence="3">DNA-directed DNA polymerase</fullName>
        <ecNumber evidence="3">2.7.7.7</ecNumber>
    </recommendedName>
</protein>
<accession>H2B0H9</accession>
<comment type="subcellular location">
    <subcellularLocation>
        <location evidence="1">Nucleus</location>
    </subcellularLocation>
</comment>
<dbReference type="Gene3D" id="3.60.21.50">
    <property type="match status" value="1"/>
</dbReference>
<dbReference type="GO" id="GO:0016035">
    <property type="term" value="C:zeta DNA polymerase complex"/>
    <property type="evidence" value="ECO:0007669"/>
    <property type="project" value="EnsemblFungi"/>
</dbReference>
<dbReference type="STRING" id="1071382.H2B0H9"/>
<sequence length="481" mass="55049">MDSLLRKFNEARTLDPESIERSIVNEIVSTENPFYLPWNERDYSNQFYSIYQHRLNVLKERVEKECNKRWDDHFRLNGRPVMRKNKVLDIEGNEPCWCIGTIYCEMKYKPNILEEVINDTYNAPDLAKSYTDPEGSDEIMLEDESGRVLLVGDFIRQTPFITGAVVGLLGMEADAGTFQVLDICYPSPLIQRPLPSKDNLEMMKGQKIALVSGLNLTTTTPDRVMRLQLLQEFLIGNLYNTSKVSQIGKLIICGNLVEFDLNDDRETAQGKLSENLDEFGNFLANTLQSISIDILPGRNDPSDRTLPQQPLHKALFNGSIKKYIENVDYNILSLVTNPYQFDFNGWQMLATSGQSINDICKYIMPYKKQDTEDDEASDISSHDSLENRLDLMECTLKWQNIAPTAPDTLWCYPYKNNDPFILKEWPHLYVIGNQPEFGSRETKMSNGAKIKIISVPEFSETGKIVLLDMSTLEVELVSIEL</sequence>
<evidence type="ECO:0000256" key="7">
    <source>
        <dbReference type="ARBA" id="ARBA00022932"/>
    </source>
</evidence>
<gene>
    <name evidence="12" type="primary">KAFR0J00610</name>
    <name evidence="12" type="ORF">KAFR_0J00610</name>
</gene>
<dbReference type="AlphaFoldDB" id="H2B0H9"/>
<dbReference type="InterPro" id="IPR007185">
    <property type="entry name" value="DNA_pol_a/d/e_bsu"/>
</dbReference>
<dbReference type="CDD" id="cd07387">
    <property type="entry name" value="MPP_PolD2_C"/>
    <property type="match status" value="1"/>
</dbReference>
<evidence type="ECO:0000256" key="4">
    <source>
        <dbReference type="ARBA" id="ARBA00022679"/>
    </source>
</evidence>
<proteinExistence type="inferred from homology"/>
<evidence type="ECO:0000256" key="9">
    <source>
        <dbReference type="ARBA" id="ARBA00049244"/>
    </source>
</evidence>
<dbReference type="InParanoid" id="H2B0H9"/>
<dbReference type="GO" id="GO:0006281">
    <property type="term" value="P:DNA repair"/>
    <property type="evidence" value="ECO:0007669"/>
    <property type="project" value="UniProtKB-ARBA"/>
</dbReference>
<organism evidence="12 13">
    <name type="scientific">Kazachstania africana (strain ATCC 22294 / BCRC 22015 / CBS 2517 / CECT 1963 / NBRC 1671 / NRRL Y-8276)</name>
    <name type="common">Yeast</name>
    <name type="synonym">Kluyveromyces africanus</name>
    <dbReference type="NCBI Taxonomy" id="1071382"/>
    <lineage>
        <taxon>Eukaryota</taxon>
        <taxon>Fungi</taxon>
        <taxon>Dikarya</taxon>
        <taxon>Ascomycota</taxon>
        <taxon>Saccharomycotina</taxon>
        <taxon>Saccharomycetes</taxon>
        <taxon>Saccharomycetales</taxon>
        <taxon>Saccharomycetaceae</taxon>
        <taxon>Kazachstania</taxon>
    </lineage>
</organism>
<evidence type="ECO:0000259" key="10">
    <source>
        <dbReference type="Pfam" id="PF04042"/>
    </source>
</evidence>
<keyword evidence="8" id="KW-0539">Nucleus</keyword>
<feature type="domain" description="DNA polymerase alpha/delta/epsilon subunit B" evidence="10">
    <location>
        <begin position="208"/>
        <end position="438"/>
    </location>
</feature>
<evidence type="ECO:0000256" key="2">
    <source>
        <dbReference type="ARBA" id="ARBA00006035"/>
    </source>
</evidence>
<dbReference type="HOGENOM" id="CLU_021763_1_0_1"/>
<dbReference type="InterPro" id="IPR041863">
    <property type="entry name" value="PolD2_C"/>
</dbReference>
<dbReference type="FunCoup" id="H2B0H9">
    <property type="interactions" value="954"/>
</dbReference>
<evidence type="ECO:0000256" key="3">
    <source>
        <dbReference type="ARBA" id="ARBA00012417"/>
    </source>
</evidence>
<dbReference type="GO" id="GO:0003887">
    <property type="term" value="F:DNA-directed DNA polymerase activity"/>
    <property type="evidence" value="ECO:0007669"/>
    <property type="project" value="UniProtKB-KW"/>
</dbReference>
<dbReference type="EC" id="2.7.7.7" evidence="3"/>
<dbReference type="GO" id="GO:0003677">
    <property type="term" value="F:DNA binding"/>
    <property type="evidence" value="ECO:0007669"/>
    <property type="project" value="InterPro"/>
</dbReference>
<evidence type="ECO:0000256" key="5">
    <source>
        <dbReference type="ARBA" id="ARBA00022695"/>
    </source>
</evidence>
<dbReference type="InterPro" id="IPR040663">
    <property type="entry name" value="DNA_pol_D_N"/>
</dbReference>
<dbReference type="PANTHER" id="PTHR10416:SF0">
    <property type="entry name" value="DNA POLYMERASE DELTA SUBUNIT 2"/>
    <property type="match status" value="1"/>
</dbReference>
<feature type="domain" description="DNA polymerase delta subunit OB-fold" evidence="11">
    <location>
        <begin position="46"/>
        <end position="183"/>
    </location>
</feature>
<dbReference type="GO" id="GO:0006278">
    <property type="term" value="P:RNA-templated DNA biosynthetic process"/>
    <property type="evidence" value="ECO:0007669"/>
    <property type="project" value="EnsemblFungi"/>
</dbReference>
<keyword evidence="6" id="KW-0235">DNA replication</keyword>
<comment type="similarity">
    <text evidence="2">Belongs to the DNA polymerase delta/II small subunit family.</text>
</comment>
<evidence type="ECO:0000256" key="6">
    <source>
        <dbReference type="ARBA" id="ARBA00022705"/>
    </source>
</evidence>
<dbReference type="Pfam" id="PF04042">
    <property type="entry name" value="DNA_pol_E_B"/>
    <property type="match status" value="1"/>
</dbReference>
<dbReference type="InterPro" id="IPR024826">
    <property type="entry name" value="DNA_pol_delta/II_ssu"/>
</dbReference>
<reference evidence="12 13" key="1">
    <citation type="journal article" date="2011" name="Proc. Natl. Acad. Sci. U.S.A.">
        <title>Evolutionary erosion of yeast sex chromosomes by mating-type switching accidents.</title>
        <authorList>
            <person name="Gordon J.L."/>
            <person name="Armisen D."/>
            <person name="Proux-Wera E."/>
            <person name="Oheigeartaigh S.S."/>
            <person name="Byrne K.P."/>
            <person name="Wolfe K.H."/>
        </authorList>
    </citation>
    <scope>NUCLEOTIDE SEQUENCE [LARGE SCALE GENOMIC DNA]</scope>
    <source>
        <strain evidence="13">ATCC 22294 / BCRC 22015 / CBS 2517 / CECT 1963 / NBRC 1671 / NRRL Y-8276</strain>
    </source>
</reference>
<comment type="catalytic activity">
    <reaction evidence="9">
        <text>DNA(n) + a 2'-deoxyribonucleoside 5'-triphosphate = DNA(n+1) + diphosphate</text>
        <dbReference type="Rhea" id="RHEA:22508"/>
        <dbReference type="Rhea" id="RHEA-COMP:17339"/>
        <dbReference type="Rhea" id="RHEA-COMP:17340"/>
        <dbReference type="ChEBI" id="CHEBI:33019"/>
        <dbReference type="ChEBI" id="CHEBI:61560"/>
        <dbReference type="ChEBI" id="CHEBI:173112"/>
        <dbReference type="EC" id="2.7.7.7"/>
    </reaction>
</comment>
<name>H2B0H9_KAZAF</name>
<dbReference type="GO" id="GO:0043137">
    <property type="term" value="P:DNA replication, removal of RNA primer"/>
    <property type="evidence" value="ECO:0007669"/>
    <property type="project" value="EnsemblFungi"/>
</dbReference>
<evidence type="ECO:0000313" key="12">
    <source>
        <dbReference type="EMBL" id="CCF60129.1"/>
    </source>
</evidence>
<dbReference type="Pfam" id="PF18018">
    <property type="entry name" value="DNA_pol_D_N"/>
    <property type="match status" value="1"/>
</dbReference>
<dbReference type="Proteomes" id="UP000005220">
    <property type="component" value="Chromosome 10"/>
</dbReference>
<keyword evidence="5" id="KW-0548">Nucleotidyltransferase</keyword>
<evidence type="ECO:0000259" key="11">
    <source>
        <dbReference type="Pfam" id="PF18018"/>
    </source>
</evidence>
<evidence type="ECO:0000256" key="8">
    <source>
        <dbReference type="ARBA" id="ARBA00023242"/>
    </source>
</evidence>
<dbReference type="KEGG" id="kaf:KAFR_0J00610"/>
<dbReference type="EMBL" id="HE650830">
    <property type="protein sequence ID" value="CCF60129.1"/>
    <property type="molecule type" value="Genomic_DNA"/>
</dbReference>
<dbReference type="GO" id="GO:0005829">
    <property type="term" value="C:cytosol"/>
    <property type="evidence" value="ECO:0007669"/>
    <property type="project" value="EnsemblFungi"/>
</dbReference>
<keyword evidence="7" id="KW-0239">DNA-directed DNA polymerase</keyword>
<dbReference type="FunFam" id="3.60.21.50:FF:000005">
    <property type="entry name" value="DNA polymerase delta subunit"/>
    <property type="match status" value="1"/>
</dbReference>
<dbReference type="GeneID" id="13883779"/>